<dbReference type="InterPro" id="IPR053781">
    <property type="entry name" value="F-box_AtFBL13-like"/>
</dbReference>
<protein>
    <recommendedName>
        <fullName evidence="1">F-box domain-containing protein</fullName>
    </recommendedName>
</protein>
<dbReference type="InterPro" id="IPR036047">
    <property type="entry name" value="F-box-like_dom_sf"/>
</dbReference>
<dbReference type="InterPro" id="IPR001810">
    <property type="entry name" value="F-box_dom"/>
</dbReference>
<feature type="domain" description="F-box" evidence="1">
    <location>
        <begin position="16"/>
        <end position="69"/>
    </location>
</feature>
<accession>A0ABS8RTE0</accession>
<dbReference type="Gene3D" id="3.80.10.10">
    <property type="entry name" value="Ribonuclease Inhibitor"/>
    <property type="match status" value="1"/>
</dbReference>
<dbReference type="Proteomes" id="UP000823775">
    <property type="component" value="Unassembled WGS sequence"/>
</dbReference>
<dbReference type="Pfam" id="PF24758">
    <property type="entry name" value="LRR_At5g56370"/>
    <property type="match status" value="1"/>
</dbReference>
<keyword evidence="3" id="KW-1185">Reference proteome</keyword>
<reference evidence="2 3" key="1">
    <citation type="journal article" date="2021" name="BMC Genomics">
        <title>Datura genome reveals duplications of psychoactive alkaloid biosynthetic genes and high mutation rate following tissue culture.</title>
        <authorList>
            <person name="Rajewski A."/>
            <person name="Carter-House D."/>
            <person name="Stajich J."/>
            <person name="Litt A."/>
        </authorList>
    </citation>
    <scope>NUCLEOTIDE SEQUENCE [LARGE SCALE GENOMIC DNA]</scope>
    <source>
        <strain evidence="2">AR-01</strain>
    </source>
</reference>
<dbReference type="InterPro" id="IPR055411">
    <property type="entry name" value="LRR_FXL15/At3g58940/PEG3-like"/>
</dbReference>
<dbReference type="PANTHER" id="PTHR31639:SF310">
    <property type="entry name" value="F-BOX DOMAIN-CONTAINING PROTEIN"/>
    <property type="match status" value="1"/>
</dbReference>
<dbReference type="PROSITE" id="PS50181">
    <property type="entry name" value="FBOX"/>
    <property type="match status" value="1"/>
</dbReference>
<dbReference type="Pfam" id="PF00646">
    <property type="entry name" value="F-box"/>
    <property type="match status" value="1"/>
</dbReference>
<proteinExistence type="predicted"/>
<dbReference type="SUPFAM" id="SSF81383">
    <property type="entry name" value="F-box domain"/>
    <property type="match status" value="1"/>
</dbReference>
<gene>
    <name evidence="2" type="ORF">HAX54_002473</name>
</gene>
<name>A0ABS8RTE0_DATST</name>
<dbReference type="CDD" id="cd22160">
    <property type="entry name" value="F-box_AtFBL13-like"/>
    <property type="match status" value="1"/>
</dbReference>
<dbReference type="EMBL" id="JACEIK010000111">
    <property type="protein sequence ID" value="MCD7449948.1"/>
    <property type="molecule type" value="Genomic_DNA"/>
</dbReference>
<dbReference type="Gene3D" id="1.20.1280.50">
    <property type="match status" value="1"/>
</dbReference>
<dbReference type="PANTHER" id="PTHR31639">
    <property type="entry name" value="F-BOX PROTEIN-LIKE"/>
    <property type="match status" value="1"/>
</dbReference>
<dbReference type="InterPro" id="IPR032675">
    <property type="entry name" value="LRR_dom_sf"/>
</dbReference>
<comment type="caution">
    <text evidence="2">The sequence shown here is derived from an EMBL/GenBank/DDBJ whole genome shotgun (WGS) entry which is preliminary data.</text>
</comment>
<evidence type="ECO:0000259" key="1">
    <source>
        <dbReference type="PROSITE" id="PS50181"/>
    </source>
</evidence>
<evidence type="ECO:0000313" key="3">
    <source>
        <dbReference type="Proteomes" id="UP000823775"/>
    </source>
</evidence>
<organism evidence="2 3">
    <name type="scientific">Datura stramonium</name>
    <name type="common">Jimsonweed</name>
    <name type="synonym">Common thornapple</name>
    <dbReference type="NCBI Taxonomy" id="4076"/>
    <lineage>
        <taxon>Eukaryota</taxon>
        <taxon>Viridiplantae</taxon>
        <taxon>Streptophyta</taxon>
        <taxon>Embryophyta</taxon>
        <taxon>Tracheophyta</taxon>
        <taxon>Spermatophyta</taxon>
        <taxon>Magnoliopsida</taxon>
        <taxon>eudicotyledons</taxon>
        <taxon>Gunneridae</taxon>
        <taxon>Pentapetalae</taxon>
        <taxon>asterids</taxon>
        <taxon>lamiids</taxon>
        <taxon>Solanales</taxon>
        <taxon>Solanaceae</taxon>
        <taxon>Solanoideae</taxon>
        <taxon>Datureae</taxon>
        <taxon>Datura</taxon>
    </lineage>
</organism>
<sequence>MPPTDKTQYCCPTSPLDVFSNLPENVIYEILMCLSFKDVVRTSVLSKKWRNIWCRLPELTLDETFWKTEKDLGSFTFYFTNTSPHILTLHSVPITKLTLCINCLETYPIEIDNLIFFLSENGIQHLLLRFPFTRRNPHELPSSLFTCLRLRHLTLENCLVLTPPVSFKGFDRLISLELRGVTISSKLLQSLISHSPLLEQLVLQILDISPGFIEISGPMLKSFDYTGHISCICLNNVPLLAKLSLTDSNLYYTGAAGECDIAKFFEPLSTLEHLHLDYLSVSRRVGEVPATIPFVLHSVKHLCLSGMYFDPLEVVTSALCWIRSFPNLQYMDIQVANFFHNVLAPKSLQVECFSNVTFNHLREVKSEGFRGTEPEMQLMELLLAKSPMLVRMFIKLYRPVEESARAKILAKLSKVKAASPKAELNIFLDKLIDPAPSDAVNEIPASFSDMTWNHLRSAKLEGITGIKPPMELIKLLLAKSSMLVRMLIQSNNGEEFAETRL</sequence>
<evidence type="ECO:0000313" key="2">
    <source>
        <dbReference type="EMBL" id="MCD7449948.1"/>
    </source>
</evidence>
<dbReference type="SMART" id="SM00256">
    <property type="entry name" value="FBOX"/>
    <property type="match status" value="1"/>
</dbReference>
<dbReference type="SUPFAM" id="SSF52047">
    <property type="entry name" value="RNI-like"/>
    <property type="match status" value="1"/>
</dbReference>